<dbReference type="Proteomes" id="UP000014568">
    <property type="component" value="Unassembled WGS sequence"/>
</dbReference>
<keyword evidence="3" id="KW-0731">Sigma factor</keyword>
<keyword evidence="2" id="KW-0805">Transcription regulation</keyword>
<sequence>MTTSAQRSLEVLYQEHHTWIYTWLYKKLGNSSDAADLAQDTFIRVLKKPLHEIEQPRAYLTTVAKSLMLNMFSRKRIEKAYLDVLAQQPELEHPSPEQSYLIVETLLEVIQLLEALPDQVRNVFLHAQLEDLTYEQIAGQFNISVSTVKRHIKKAYIHCLTAMLDADF</sequence>
<evidence type="ECO:0000313" key="8">
    <source>
        <dbReference type="Proteomes" id="UP000014568"/>
    </source>
</evidence>
<evidence type="ECO:0000256" key="2">
    <source>
        <dbReference type="ARBA" id="ARBA00023015"/>
    </source>
</evidence>
<name>S3P6G8_9GAMM</name>
<dbReference type="eggNOG" id="COG1595">
    <property type="taxonomic scope" value="Bacteria"/>
</dbReference>
<dbReference type="SUPFAM" id="SSF88946">
    <property type="entry name" value="Sigma2 domain of RNA polymerase sigma factors"/>
    <property type="match status" value="1"/>
</dbReference>
<reference evidence="7 8" key="1">
    <citation type="submission" date="2013-06" db="EMBL/GenBank/DDBJ databases">
        <title>The Genome Sequence of Acinetobacter rudis CIP 110305.</title>
        <authorList>
            <consortium name="The Broad Institute Genome Sequencing Platform"/>
            <consortium name="The Broad Institute Genome Sequencing Center for Infectious Disease"/>
            <person name="Cerqueira G."/>
            <person name="Feldgarden M."/>
            <person name="Courvalin P."/>
            <person name="Perichon B."/>
            <person name="Grillot-Courvalin C."/>
            <person name="Clermont D."/>
            <person name="Rocha E."/>
            <person name="Yoon E.-J."/>
            <person name="Nemec A."/>
            <person name="Young S.K."/>
            <person name="Zeng Q."/>
            <person name="Gargeya S."/>
            <person name="Fitzgerald M."/>
            <person name="Abouelleil A."/>
            <person name="Alvarado L."/>
            <person name="Berlin A.M."/>
            <person name="Chapman S.B."/>
            <person name="Dewar J."/>
            <person name="Goldberg J."/>
            <person name="Griggs A."/>
            <person name="Gujja S."/>
            <person name="Hansen M."/>
            <person name="Howarth C."/>
            <person name="Imamovic A."/>
            <person name="Larimer J."/>
            <person name="McCowan C."/>
            <person name="Murphy C."/>
            <person name="Pearson M."/>
            <person name="Priest M."/>
            <person name="Roberts A."/>
            <person name="Saif S."/>
            <person name="Shea T."/>
            <person name="Sykes S."/>
            <person name="Wortman J."/>
            <person name="Nusbaum C."/>
            <person name="Birren B."/>
        </authorList>
    </citation>
    <scope>NUCLEOTIDE SEQUENCE [LARGE SCALE GENOMIC DNA]</scope>
    <source>
        <strain evidence="7 8">CIP 110305</strain>
    </source>
</reference>
<dbReference type="PATRIC" id="fig|421052.3.peg.1456"/>
<evidence type="ECO:0000256" key="1">
    <source>
        <dbReference type="ARBA" id="ARBA00010641"/>
    </source>
</evidence>
<dbReference type="HOGENOM" id="CLU_047691_12_1_6"/>
<protein>
    <submittedName>
        <fullName evidence="7">RNA polymerase sigma-70 factor, ECF subfamily</fullName>
    </submittedName>
</protein>
<dbReference type="STRING" id="632955.GCA_000829675_00026"/>
<dbReference type="InterPro" id="IPR013249">
    <property type="entry name" value="RNA_pol_sigma70_r4_t2"/>
</dbReference>
<gene>
    <name evidence="7" type="ORF">F945_01500</name>
</gene>
<dbReference type="RefSeq" id="WP_016655908.1">
    <property type="nucleotide sequence ID" value="NZ_KE340352.1"/>
</dbReference>
<dbReference type="AlphaFoldDB" id="S3P6G8"/>
<keyword evidence="4" id="KW-0804">Transcription</keyword>
<dbReference type="GO" id="GO:0016987">
    <property type="term" value="F:sigma factor activity"/>
    <property type="evidence" value="ECO:0007669"/>
    <property type="project" value="UniProtKB-KW"/>
</dbReference>
<dbReference type="Pfam" id="PF04542">
    <property type="entry name" value="Sigma70_r2"/>
    <property type="match status" value="1"/>
</dbReference>
<dbReference type="Gene3D" id="1.10.10.10">
    <property type="entry name" value="Winged helix-like DNA-binding domain superfamily/Winged helix DNA-binding domain"/>
    <property type="match status" value="1"/>
</dbReference>
<dbReference type="InterPro" id="IPR013324">
    <property type="entry name" value="RNA_pol_sigma_r3/r4-like"/>
</dbReference>
<accession>S3P6G8</accession>
<dbReference type="InterPro" id="IPR039425">
    <property type="entry name" value="RNA_pol_sigma-70-like"/>
</dbReference>
<dbReference type="InterPro" id="IPR014284">
    <property type="entry name" value="RNA_pol_sigma-70_dom"/>
</dbReference>
<dbReference type="PANTHER" id="PTHR43133">
    <property type="entry name" value="RNA POLYMERASE ECF-TYPE SIGMA FACTO"/>
    <property type="match status" value="1"/>
</dbReference>
<dbReference type="GO" id="GO:0003677">
    <property type="term" value="F:DNA binding"/>
    <property type="evidence" value="ECO:0007669"/>
    <property type="project" value="InterPro"/>
</dbReference>
<dbReference type="InterPro" id="IPR013325">
    <property type="entry name" value="RNA_pol_sigma_r2"/>
</dbReference>
<dbReference type="OrthoDB" id="9797134at2"/>
<evidence type="ECO:0000256" key="4">
    <source>
        <dbReference type="ARBA" id="ARBA00023163"/>
    </source>
</evidence>
<evidence type="ECO:0000259" key="6">
    <source>
        <dbReference type="Pfam" id="PF08281"/>
    </source>
</evidence>
<keyword evidence="8" id="KW-1185">Reference proteome</keyword>
<dbReference type="NCBIfam" id="TIGR02937">
    <property type="entry name" value="sigma70-ECF"/>
    <property type="match status" value="1"/>
</dbReference>
<feature type="domain" description="RNA polymerase sigma-70 region 2" evidence="5">
    <location>
        <begin position="12"/>
        <end position="76"/>
    </location>
</feature>
<comment type="similarity">
    <text evidence="1">Belongs to the sigma-70 factor family. ECF subfamily.</text>
</comment>
<feature type="domain" description="RNA polymerase sigma factor 70 region 4 type 2" evidence="6">
    <location>
        <begin position="107"/>
        <end position="159"/>
    </location>
</feature>
<organism evidence="7 8">
    <name type="scientific">Acinetobacter rudis CIP 110305</name>
    <dbReference type="NCBI Taxonomy" id="421052"/>
    <lineage>
        <taxon>Bacteria</taxon>
        <taxon>Pseudomonadati</taxon>
        <taxon>Pseudomonadota</taxon>
        <taxon>Gammaproteobacteria</taxon>
        <taxon>Moraxellales</taxon>
        <taxon>Moraxellaceae</taxon>
        <taxon>Acinetobacter</taxon>
    </lineage>
</organism>
<dbReference type="Pfam" id="PF08281">
    <property type="entry name" value="Sigma70_r4_2"/>
    <property type="match status" value="1"/>
</dbReference>
<dbReference type="Gene3D" id="1.10.1740.10">
    <property type="match status" value="1"/>
</dbReference>
<dbReference type="InterPro" id="IPR007627">
    <property type="entry name" value="RNA_pol_sigma70_r2"/>
</dbReference>
<dbReference type="EMBL" id="ATGI01000018">
    <property type="protein sequence ID" value="EPF74461.1"/>
    <property type="molecule type" value="Genomic_DNA"/>
</dbReference>
<dbReference type="CDD" id="cd06171">
    <property type="entry name" value="Sigma70_r4"/>
    <property type="match status" value="1"/>
</dbReference>
<evidence type="ECO:0000313" key="7">
    <source>
        <dbReference type="EMBL" id="EPF74461.1"/>
    </source>
</evidence>
<dbReference type="PANTHER" id="PTHR43133:SF63">
    <property type="entry name" value="RNA POLYMERASE SIGMA FACTOR FECI-RELATED"/>
    <property type="match status" value="1"/>
</dbReference>
<evidence type="ECO:0000259" key="5">
    <source>
        <dbReference type="Pfam" id="PF04542"/>
    </source>
</evidence>
<comment type="caution">
    <text evidence="7">The sequence shown here is derived from an EMBL/GenBank/DDBJ whole genome shotgun (WGS) entry which is preliminary data.</text>
</comment>
<evidence type="ECO:0000256" key="3">
    <source>
        <dbReference type="ARBA" id="ARBA00023082"/>
    </source>
</evidence>
<dbReference type="InterPro" id="IPR036388">
    <property type="entry name" value="WH-like_DNA-bd_sf"/>
</dbReference>
<dbReference type="SUPFAM" id="SSF88659">
    <property type="entry name" value="Sigma3 and sigma4 domains of RNA polymerase sigma factors"/>
    <property type="match status" value="1"/>
</dbReference>
<proteinExistence type="inferred from homology"/>
<dbReference type="GO" id="GO:0006352">
    <property type="term" value="P:DNA-templated transcription initiation"/>
    <property type="evidence" value="ECO:0007669"/>
    <property type="project" value="InterPro"/>
</dbReference>